<dbReference type="Proteomes" id="UP000318307">
    <property type="component" value="Unassembled WGS sequence"/>
</dbReference>
<keyword evidence="3" id="KW-0238">DNA-binding</keyword>
<proteinExistence type="predicted"/>
<dbReference type="GO" id="GO:0003677">
    <property type="term" value="F:DNA binding"/>
    <property type="evidence" value="ECO:0007669"/>
    <property type="project" value="UniProtKB-KW"/>
</dbReference>
<dbReference type="InterPro" id="IPR026881">
    <property type="entry name" value="WYL_dom"/>
</dbReference>
<dbReference type="EMBL" id="VLLC01000048">
    <property type="protein sequence ID" value="TWI63404.1"/>
    <property type="molecule type" value="Genomic_DNA"/>
</dbReference>
<dbReference type="Pfam" id="PF13280">
    <property type="entry name" value="WYL"/>
    <property type="match status" value="1"/>
</dbReference>
<dbReference type="PANTHER" id="PTHR34580:SF1">
    <property type="entry name" value="PROTEIN PAFC"/>
    <property type="match status" value="1"/>
</dbReference>
<accession>A0A562R481</accession>
<dbReference type="PANTHER" id="PTHR34580">
    <property type="match status" value="1"/>
</dbReference>
<comment type="caution">
    <text evidence="3">The sequence shown here is derived from an EMBL/GenBank/DDBJ whole genome shotgun (WGS) entry which is preliminary data.</text>
</comment>
<dbReference type="RefSeq" id="WP_186443212.1">
    <property type="nucleotide sequence ID" value="NZ_VLLC01000048.1"/>
</dbReference>
<feature type="domain" description="WYL" evidence="1">
    <location>
        <begin position="164"/>
        <end position="231"/>
    </location>
</feature>
<reference evidence="3 4" key="1">
    <citation type="submission" date="2019-07" db="EMBL/GenBank/DDBJ databases">
        <title>Genome sequencing of 100 strains of the haloalkaliphilic chemolithoautotrophic sulfur-oxidizing bacterium Thioalkalivibrio.</title>
        <authorList>
            <person name="Muyzer G."/>
        </authorList>
    </citation>
    <scope>NUCLEOTIDE SEQUENCE [LARGE SCALE GENOMIC DNA]</scope>
    <source>
        <strain evidence="3 4">ASO4-4</strain>
    </source>
</reference>
<name>A0A562R481_9BACT</name>
<feature type="domain" description="WCX" evidence="2">
    <location>
        <begin position="261"/>
        <end position="338"/>
    </location>
</feature>
<protein>
    <submittedName>
        <fullName evidence="3">Putative DNA-binding transcriptional regulator YafY</fullName>
    </submittedName>
</protein>
<dbReference type="InterPro" id="IPR057727">
    <property type="entry name" value="WCX_dom"/>
</dbReference>
<dbReference type="InterPro" id="IPR051534">
    <property type="entry name" value="CBASS_pafABC_assoc_protein"/>
</dbReference>
<dbReference type="AlphaFoldDB" id="A0A562R481"/>
<keyword evidence="4" id="KW-1185">Reference proteome</keyword>
<evidence type="ECO:0000259" key="1">
    <source>
        <dbReference type="Pfam" id="PF13280"/>
    </source>
</evidence>
<organism evidence="3 4">
    <name type="scientific">Desulfobotulus alkaliphilus</name>
    <dbReference type="NCBI Taxonomy" id="622671"/>
    <lineage>
        <taxon>Bacteria</taxon>
        <taxon>Pseudomonadati</taxon>
        <taxon>Thermodesulfobacteriota</taxon>
        <taxon>Desulfobacteria</taxon>
        <taxon>Desulfobacterales</taxon>
        <taxon>Desulfobacteraceae</taxon>
        <taxon>Desulfobotulus</taxon>
    </lineage>
</organism>
<gene>
    <name evidence="3" type="ORF">LZ24_03240</name>
</gene>
<evidence type="ECO:0000259" key="2">
    <source>
        <dbReference type="Pfam" id="PF25583"/>
    </source>
</evidence>
<dbReference type="Pfam" id="PF25583">
    <property type="entry name" value="WCX"/>
    <property type="match status" value="1"/>
</dbReference>
<evidence type="ECO:0000313" key="4">
    <source>
        <dbReference type="Proteomes" id="UP000318307"/>
    </source>
</evidence>
<sequence length="360" mass="42100">MTQADLFQQCALILKAVSLIQRPQGARLKELENYLGMSRKDIVNLTQTMFDLGFRLEDFYDEDGERSENKGKVLKFEKNYVKRMPSISLQDLDLTEEEIIALYLLKGERDVFAGTVIEDEIQRFFLKLKNLLPESLKDQPDRLEHIFIPLPDFSRDYRGKEKLIHTLTEAIQKRVVCNISYQPLDAEKKKTYADTRPLHLFKHNGSLYLLFLFADSSKPYILAIERIDSVRPFPWKKFTLPEDFKAEDLFRDTLGIIRDKPMQVKIRLESGLVKYVQERPLMHNQILEKQDDGFYILSFRASGRPDLKKWILRSGGKARLLEPQDLRLEIEDEVREILQKYSITPKQIPLPEKDKAPGHG</sequence>
<dbReference type="PROSITE" id="PS52050">
    <property type="entry name" value="WYL"/>
    <property type="match status" value="1"/>
</dbReference>
<evidence type="ECO:0000313" key="3">
    <source>
        <dbReference type="EMBL" id="TWI63404.1"/>
    </source>
</evidence>